<dbReference type="InterPro" id="IPR012545">
    <property type="entry name" value="DUF1697"/>
</dbReference>
<sequence>MTTWVALLRGVNVNGITIRSAELADLMYALDVGEVTTILASGNVRFTADVDVSGRAHLKKRIEDALRQRFDYDAWIVLITLDELEATVARFPFDAHDDARQPYVVFCSEMAVRDALVDAAASLDPQEDSTQPGFGVVYWSPPKGRTLETPFGKILGRAEYKPTTTTRNLRTLVKILR</sequence>
<organism evidence="1 2">
    <name type="scientific">Microbacterium laevaniformans</name>
    <dbReference type="NCBI Taxonomy" id="36807"/>
    <lineage>
        <taxon>Bacteria</taxon>
        <taxon>Bacillati</taxon>
        <taxon>Actinomycetota</taxon>
        <taxon>Actinomycetes</taxon>
        <taxon>Micrococcales</taxon>
        <taxon>Microbacteriaceae</taxon>
        <taxon>Microbacterium</taxon>
    </lineage>
</organism>
<dbReference type="PATRIC" id="fig|36807.3.peg.1822"/>
<dbReference type="AlphaFoldDB" id="A0A150HDA8"/>
<dbReference type="Pfam" id="PF08002">
    <property type="entry name" value="DUF1697"/>
    <property type="match status" value="1"/>
</dbReference>
<dbReference type="STRING" id="36807.Mlaev_01793"/>
<reference evidence="1 2" key="1">
    <citation type="submission" date="2016-01" db="EMBL/GenBank/DDBJ databases">
        <title>Draft genome sequences of Microbacterium laevaniformans LCDC 91-0039 and the type strain of Microbacterium hominis LCDC 84-209.</title>
        <authorList>
            <person name="Bernier A.-M."/>
            <person name="Bernard K."/>
        </authorList>
    </citation>
    <scope>NUCLEOTIDE SEQUENCE [LARGE SCALE GENOMIC DNA]</scope>
    <source>
        <strain evidence="1 2">LCDC 91-0039</strain>
    </source>
</reference>
<evidence type="ECO:0000313" key="2">
    <source>
        <dbReference type="Proteomes" id="UP000075357"/>
    </source>
</evidence>
<proteinExistence type="predicted"/>
<keyword evidence="2" id="KW-1185">Reference proteome</keyword>
<dbReference type="EMBL" id="LRAD01000038">
    <property type="protein sequence ID" value="KXZ60071.1"/>
    <property type="molecule type" value="Genomic_DNA"/>
</dbReference>
<dbReference type="SUPFAM" id="SSF160379">
    <property type="entry name" value="SP0830-like"/>
    <property type="match status" value="1"/>
</dbReference>
<protein>
    <recommendedName>
        <fullName evidence="3">DUF1697 domain-containing protein</fullName>
    </recommendedName>
</protein>
<dbReference type="Proteomes" id="UP000075357">
    <property type="component" value="Unassembled WGS sequence"/>
</dbReference>
<dbReference type="Gene3D" id="3.30.70.1280">
    <property type="entry name" value="SP0830-like domains"/>
    <property type="match status" value="1"/>
</dbReference>
<comment type="caution">
    <text evidence="1">The sequence shown here is derived from an EMBL/GenBank/DDBJ whole genome shotgun (WGS) entry which is preliminary data.</text>
</comment>
<dbReference type="RefSeq" id="WP_005049525.1">
    <property type="nucleotide sequence ID" value="NZ_LRAD01000038.1"/>
</dbReference>
<dbReference type="PANTHER" id="PTHR36439">
    <property type="entry name" value="BLL4334 PROTEIN"/>
    <property type="match status" value="1"/>
</dbReference>
<dbReference type="PIRSF" id="PIRSF008502">
    <property type="entry name" value="UCP008502"/>
    <property type="match status" value="1"/>
</dbReference>
<dbReference type="PANTHER" id="PTHR36439:SF1">
    <property type="entry name" value="DUF1697 DOMAIN-CONTAINING PROTEIN"/>
    <property type="match status" value="1"/>
</dbReference>
<evidence type="ECO:0000313" key="1">
    <source>
        <dbReference type="EMBL" id="KXZ60071.1"/>
    </source>
</evidence>
<name>A0A150HDA8_9MICO</name>
<accession>A0A150HDA8</accession>
<evidence type="ECO:0008006" key="3">
    <source>
        <dbReference type="Google" id="ProtNLM"/>
    </source>
</evidence>
<gene>
    <name evidence="1" type="ORF">Mlaev_01793</name>
</gene>